<name>A0A8T0GKU2_CERPU</name>
<dbReference type="AlphaFoldDB" id="A0A8T0GKU2"/>
<reference evidence="1" key="1">
    <citation type="submission" date="2020-06" db="EMBL/GenBank/DDBJ databases">
        <title>WGS assembly of Ceratodon purpureus strain R40.</title>
        <authorList>
            <person name="Carey S.B."/>
            <person name="Jenkins J."/>
            <person name="Shu S."/>
            <person name="Lovell J.T."/>
            <person name="Sreedasyam A."/>
            <person name="Maumus F."/>
            <person name="Tiley G.P."/>
            <person name="Fernandez-Pozo N."/>
            <person name="Barry K."/>
            <person name="Chen C."/>
            <person name="Wang M."/>
            <person name="Lipzen A."/>
            <person name="Daum C."/>
            <person name="Saski C.A."/>
            <person name="Payton A.C."/>
            <person name="Mcbreen J.C."/>
            <person name="Conrad R.E."/>
            <person name="Kollar L.M."/>
            <person name="Olsson S."/>
            <person name="Huttunen S."/>
            <person name="Landis J.B."/>
            <person name="Wickett N.J."/>
            <person name="Johnson M.G."/>
            <person name="Rensing S.A."/>
            <person name="Grimwood J."/>
            <person name="Schmutz J."/>
            <person name="Mcdaniel S.F."/>
        </authorList>
    </citation>
    <scope>NUCLEOTIDE SEQUENCE</scope>
    <source>
        <strain evidence="1">R40</strain>
    </source>
</reference>
<accession>A0A8T0GKU2</accession>
<comment type="caution">
    <text evidence="1">The sequence shown here is derived from an EMBL/GenBank/DDBJ whole genome shotgun (WGS) entry which is preliminary data.</text>
</comment>
<dbReference type="Proteomes" id="UP000822688">
    <property type="component" value="Chromosome 10"/>
</dbReference>
<proteinExistence type="predicted"/>
<keyword evidence="2" id="KW-1185">Reference proteome</keyword>
<sequence length="65" mass="7426">MAASDDLRGYLSTQVAQLAPRFEGRRFAHRNEPELLNRARWKSPTCTPNCEVSGGSCWIRFLRMA</sequence>
<evidence type="ECO:0000313" key="1">
    <source>
        <dbReference type="EMBL" id="KAG0559610.1"/>
    </source>
</evidence>
<gene>
    <name evidence="1" type="ORF">KC19_10G118200</name>
</gene>
<protein>
    <submittedName>
        <fullName evidence="1">Uncharacterized protein</fullName>
    </submittedName>
</protein>
<dbReference type="EMBL" id="CM026431">
    <property type="protein sequence ID" value="KAG0559610.1"/>
    <property type="molecule type" value="Genomic_DNA"/>
</dbReference>
<organism evidence="1 2">
    <name type="scientific">Ceratodon purpureus</name>
    <name type="common">Fire moss</name>
    <name type="synonym">Dicranum purpureum</name>
    <dbReference type="NCBI Taxonomy" id="3225"/>
    <lineage>
        <taxon>Eukaryota</taxon>
        <taxon>Viridiplantae</taxon>
        <taxon>Streptophyta</taxon>
        <taxon>Embryophyta</taxon>
        <taxon>Bryophyta</taxon>
        <taxon>Bryophytina</taxon>
        <taxon>Bryopsida</taxon>
        <taxon>Dicranidae</taxon>
        <taxon>Pseudoditrichales</taxon>
        <taxon>Ditrichaceae</taxon>
        <taxon>Ceratodon</taxon>
    </lineage>
</organism>
<evidence type="ECO:0000313" key="2">
    <source>
        <dbReference type="Proteomes" id="UP000822688"/>
    </source>
</evidence>